<proteinExistence type="predicted"/>
<feature type="compositionally biased region" description="Low complexity" evidence="1">
    <location>
        <begin position="127"/>
        <end position="145"/>
    </location>
</feature>
<feature type="compositionally biased region" description="Polar residues" evidence="1">
    <location>
        <begin position="206"/>
        <end position="215"/>
    </location>
</feature>
<dbReference type="EMBL" id="CAKKLH010000212">
    <property type="protein sequence ID" value="CAH0106024.1"/>
    <property type="molecule type" value="Genomic_DNA"/>
</dbReference>
<accession>A0A8J2RYT9</accession>
<feature type="compositionally biased region" description="Low complexity" evidence="1">
    <location>
        <begin position="34"/>
        <end position="50"/>
    </location>
</feature>
<evidence type="ECO:0000256" key="1">
    <source>
        <dbReference type="SAM" id="MobiDB-lite"/>
    </source>
</evidence>
<organism evidence="2 3">
    <name type="scientific">Daphnia galeata</name>
    <dbReference type="NCBI Taxonomy" id="27404"/>
    <lineage>
        <taxon>Eukaryota</taxon>
        <taxon>Metazoa</taxon>
        <taxon>Ecdysozoa</taxon>
        <taxon>Arthropoda</taxon>
        <taxon>Crustacea</taxon>
        <taxon>Branchiopoda</taxon>
        <taxon>Diplostraca</taxon>
        <taxon>Cladocera</taxon>
        <taxon>Anomopoda</taxon>
        <taxon>Daphniidae</taxon>
        <taxon>Daphnia</taxon>
    </lineage>
</organism>
<feature type="compositionally biased region" description="Low complexity" evidence="1">
    <location>
        <begin position="175"/>
        <end position="190"/>
    </location>
</feature>
<feature type="compositionally biased region" description="Low complexity" evidence="1">
    <location>
        <begin position="152"/>
        <end position="166"/>
    </location>
</feature>
<gene>
    <name evidence="2" type="ORF">DGAL_LOCUS9172</name>
</gene>
<keyword evidence="3" id="KW-1185">Reference proteome</keyword>
<evidence type="ECO:0000313" key="3">
    <source>
        <dbReference type="Proteomes" id="UP000789390"/>
    </source>
</evidence>
<name>A0A8J2RYT9_9CRUS</name>
<evidence type="ECO:0000313" key="2">
    <source>
        <dbReference type="EMBL" id="CAH0106024.1"/>
    </source>
</evidence>
<feature type="compositionally biased region" description="Polar residues" evidence="1">
    <location>
        <begin position="1"/>
        <end position="11"/>
    </location>
</feature>
<sequence length="240" mass="24533">MAYNFQHNKSPQPFGGRGVKQQSDTAGSGGRNVAVPAAAASPFRPASSSPLPMAPRMSAPAMDSSTHAASSPGPGVMLRRQLLSPPCGGSSSSPQSSPCPSPVTAGGRLRPHSIALASGEGGGCTPQQQLQQFLGFGSGSQSAFQPVSNVIRRPGSSAAGAGRNGSVSPRPASWVGSHSSSHGPMSPSSVLSAGSFEWGYVPEPGQPSSADMIASQSQDYIDERLQEFQATIVQLQSKKF</sequence>
<feature type="compositionally biased region" description="Low complexity" evidence="1">
    <location>
        <begin position="81"/>
        <end position="98"/>
    </location>
</feature>
<dbReference type="Proteomes" id="UP000789390">
    <property type="component" value="Unassembled WGS sequence"/>
</dbReference>
<feature type="region of interest" description="Disordered" evidence="1">
    <location>
        <begin position="1"/>
        <end position="190"/>
    </location>
</feature>
<feature type="region of interest" description="Disordered" evidence="1">
    <location>
        <begin position="196"/>
        <end position="215"/>
    </location>
</feature>
<protein>
    <submittedName>
        <fullName evidence="2">Uncharacterized protein</fullName>
    </submittedName>
</protein>
<comment type="caution">
    <text evidence="2">The sequence shown here is derived from an EMBL/GenBank/DDBJ whole genome shotgun (WGS) entry which is preliminary data.</text>
</comment>
<dbReference type="AlphaFoldDB" id="A0A8J2RYT9"/>
<dbReference type="OrthoDB" id="6426610at2759"/>
<reference evidence="2" key="1">
    <citation type="submission" date="2021-11" db="EMBL/GenBank/DDBJ databases">
        <authorList>
            <person name="Schell T."/>
        </authorList>
    </citation>
    <scope>NUCLEOTIDE SEQUENCE</scope>
    <source>
        <strain evidence="2">M5</strain>
    </source>
</reference>